<evidence type="ECO:0000313" key="4">
    <source>
        <dbReference type="EMBL" id="SPE27807.1"/>
    </source>
</evidence>
<dbReference type="SUPFAM" id="SSF52266">
    <property type="entry name" value="SGNH hydrolase"/>
    <property type="match status" value="1"/>
</dbReference>
<dbReference type="Proteomes" id="UP000239735">
    <property type="component" value="Unassembled WGS sequence"/>
</dbReference>
<dbReference type="AlphaFoldDB" id="A0A2N9LX53"/>
<evidence type="ECO:0000313" key="5">
    <source>
        <dbReference type="Proteomes" id="UP000239735"/>
    </source>
</evidence>
<dbReference type="GO" id="GO:0001681">
    <property type="term" value="F:sialate O-acetylesterase activity"/>
    <property type="evidence" value="ECO:0007669"/>
    <property type="project" value="InterPro"/>
</dbReference>
<proteinExistence type="predicted"/>
<evidence type="ECO:0000256" key="1">
    <source>
        <dbReference type="ARBA" id="ARBA00022801"/>
    </source>
</evidence>
<name>A0A2N9LX53_9BACT</name>
<protein>
    <submittedName>
        <fullName evidence="4">Putative glycosyl hydrolase</fullName>
    </submittedName>
</protein>
<dbReference type="InterPro" id="IPR036514">
    <property type="entry name" value="SGNH_hydro_sf"/>
</dbReference>
<dbReference type="InterPro" id="IPR039329">
    <property type="entry name" value="SIAE"/>
</dbReference>
<dbReference type="InterPro" id="IPR005181">
    <property type="entry name" value="SASA"/>
</dbReference>
<dbReference type="PANTHER" id="PTHR22901:SF0">
    <property type="entry name" value="SIALATE O-ACETYLESTERASE"/>
    <property type="match status" value="1"/>
</dbReference>
<keyword evidence="2" id="KW-0732">Signal</keyword>
<organism evidence="4 5">
    <name type="scientific">Candidatus Sulfuritelmatomonas gaucii</name>
    <dbReference type="NCBI Taxonomy" id="2043161"/>
    <lineage>
        <taxon>Bacteria</taxon>
        <taxon>Pseudomonadati</taxon>
        <taxon>Acidobacteriota</taxon>
        <taxon>Terriglobia</taxon>
        <taxon>Terriglobales</taxon>
        <taxon>Acidobacteriaceae</taxon>
        <taxon>Candidatus Sulfuritelmatomonas</taxon>
    </lineage>
</organism>
<dbReference type="InterPro" id="IPR008979">
    <property type="entry name" value="Galactose-bd-like_sf"/>
</dbReference>
<feature type="chain" id="PRO_5014744363" evidence="2">
    <location>
        <begin position="24"/>
        <end position="663"/>
    </location>
</feature>
<dbReference type="PANTHER" id="PTHR22901">
    <property type="entry name" value="SIALATE O-ACETYLESTERASE"/>
    <property type="match status" value="1"/>
</dbReference>
<dbReference type="SUPFAM" id="SSF49785">
    <property type="entry name" value="Galactose-binding domain-like"/>
    <property type="match status" value="1"/>
</dbReference>
<gene>
    <name evidence="4" type="ORF">SBA5_600049</name>
</gene>
<dbReference type="Pfam" id="PF03629">
    <property type="entry name" value="SASA"/>
    <property type="match status" value="1"/>
</dbReference>
<evidence type="ECO:0000259" key="3">
    <source>
        <dbReference type="Pfam" id="PF03629"/>
    </source>
</evidence>
<reference evidence="5" key="1">
    <citation type="submission" date="2018-02" db="EMBL/GenBank/DDBJ databases">
        <authorList>
            <person name="Hausmann B."/>
        </authorList>
    </citation>
    <scope>NUCLEOTIDE SEQUENCE [LARGE SCALE GENOMIC DNA]</scope>
    <source>
        <strain evidence="5">Peat soil MAG SbA5</strain>
    </source>
</reference>
<dbReference type="Gene3D" id="2.60.120.260">
    <property type="entry name" value="Galactose-binding domain-like"/>
    <property type="match status" value="1"/>
</dbReference>
<dbReference type="GO" id="GO:0005975">
    <property type="term" value="P:carbohydrate metabolic process"/>
    <property type="evidence" value="ECO:0007669"/>
    <property type="project" value="TreeGrafter"/>
</dbReference>
<feature type="signal peptide" evidence="2">
    <location>
        <begin position="1"/>
        <end position="23"/>
    </location>
</feature>
<dbReference type="EMBL" id="OKRB01000120">
    <property type="protein sequence ID" value="SPE27807.1"/>
    <property type="molecule type" value="Genomic_DNA"/>
</dbReference>
<keyword evidence="1 4" id="KW-0378">Hydrolase</keyword>
<feature type="domain" description="Sialate O-acetylesterase" evidence="3">
    <location>
        <begin position="422"/>
        <end position="542"/>
    </location>
</feature>
<accession>A0A2N9LX53</accession>
<sequence length="663" mass="72672">MNLRHVLLVAAGLLLSLDGSAFAQGSFPAPPALKPFPFVSPLFGDDMVLQRGKVDSIWGWSDPGDRVRVQVGNKTASGVADADHRWQVQIRPPKTGGPYTVRIIGHQTVELHNVMVGDVWLCTGQSNMLVPLGGALNGADEVKAANYPDIRFFDLFGHSAYNHTGWIAGSWKVVLPETAARVSAVAYYFAREVQKDVHIPIGLIVDAVGGTPAEAWTSAAALRPLKDFDVPLDLVDRLAGEGAPEYGNYIQHWYDQYDIGLKGNWAAPDFDDSTWKPVTLPGGFAELGVPDTPALAWFRKEIDLPDPLPAGRAMMFLGIIERMDTVWVNGQEAGGSAWVENPRVYFMRPGVLKPGRNIIAIRIMKTKPDGGFMSKPEGLHLVLGDNSNIPLAGAWKGQLSVDARPPHLLPIGYQNWPVMPTVLYEGMLKPVAPLSIAGVLWYQGEENSTRAYEYRKVLPAMIADWRNLFGQGNFPFYIVSLPRFKQRSATPVDGDEWAETRESQAITAASVPNSCLAVTIDTGDPDDIHAKDKLPVGQRLAYCALAKHYGKHVVYSGPTLKSVDRLPSSIRVHFVHTDGGLVVRGDKLREFSVAGEDRKWYWADARIDGNTVVVSSPSVPHPKEARYAWQSNPEATLFNGAGLPAAPLRTDTWPGITQNVRPY</sequence>
<dbReference type="Gene3D" id="3.40.50.1110">
    <property type="entry name" value="SGNH hydrolase"/>
    <property type="match status" value="2"/>
</dbReference>
<evidence type="ECO:0000256" key="2">
    <source>
        <dbReference type="SAM" id="SignalP"/>
    </source>
</evidence>
<dbReference type="OrthoDB" id="9795554at2"/>